<evidence type="ECO:0000313" key="5">
    <source>
        <dbReference type="EMBL" id="MEY9453398.1"/>
    </source>
</evidence>
<organism evidence="5 6">
    <name type="scientific">Bradyrhizobium ottawaense</name>
    <dbReference type="NCBI Taxonomy" id="931866"/>
    <lineage>
        <taxon>Bacteria</taxon>
        <taxon>Pseudomonadati</taxon>
        <taxon>Pseudomonadota</taxon>
        <taxon>Alphaproteobacteria</taxon>
        <taxon>Hyphomicrobiales</taxon>
        <taxon>Nitrobacteraceae</taxon>
        <taxon>Bradyrhizobium</taxon>
    </lineage>
</organism>
<dbReference type="InterPro" id="IPR011034">
    <property type="entry name" value="Formyl_transferase-like_C_sf"/>
</dbReference>
<reference evidence="5 6" key="1">
    <citation type="submission" date="2024-07" db="EMBL/GenBank/DDBJ databases">
        <title>Genomic Encyclopedia of Type Strains, Phase V (KMG-V): Genome sequencing to study the core and pangenomes of soil and plant-associated prokaryotes.</title>
        <authorList>
            <person name="Whitman W."/>
        </authorList>
    </citation>
    <scope>NUCLEOTIDE SEQUENCE [LARGE SCALE GENOMIC DNA]</scope>
    <source>
        <strain evidence="5 6">USDA 152</strain>
    </source>
</reference>
<accession>A0ABV4FP83</accession>
<keyword evidence="6" id="KW-1185">Reference proteome</keyword>
<evidence type="ECO:0000256" key="3">
    <source>
        <dbReference type="ARBA" id="ARBA00022801"/>
    </source>
</evidence>
<evidence type="ECO:0000256" key="2">
    <source>
        <dbReference type="ARBA" id="ARBA00022763"/>
    </source>
</evidence>
<keyword evidence="4" id="KW-0234">DNA repair</keyword>
<dbReference type="EC" id="3.2.2.21" evidence="5"/>
<dbReference type="Proteomes" id="UP001565369">
    <property type="component" value="Unassembled WGS sequence"/>
</dbReference>
<protein>
    <submittedName>
        <fullName evidence="5">DNA-3-methyladenine glycosylase</fullName>
        <ecNumber evidence="5">3.2.2.21</ecNumber>
    </submittedName>
</protein>
<evidence type="ECO:0000256" key="4">
    <source>
        <dbReference type="ARBA" id="ARBA00023204"/>
    </source>
</evidence>
<dbReference type="GO" id="GO:0003905">
    <property type="term" value="F:alkylbase DNA N-glycosylase activity"/>
    <property type="evidence" value="ECO:0007669"/>
    <property type="project" value="UniProtKB-EC"/>
</dbReference>
<dbReference type="SUPFAM" id="SSF50486">
    <property type="entry name" value="FMT C-terminal domain-like"/>
    <property type="match status" value="1"/>
</dbReference>
<comment type="caution">
    <text evidence="5">The sequence shown here is derived from an EMBL/GenBank/DDBJ whole genome shotgun (WGS) entry which is preliminary data.</text>
</comment>
<dbReference type="Pfam" id="PF02245">
    <property type="entry name" value="Pur_DNA_glyco"/>
    <property type="match status" value="1"/>
</dbReference>
<gene>
    <name evidence="5" type="ORF">ABIG07_002346</name>
</gene>
<evidence type="ECO:0000313" key="6">
    <source>
        <dbReference type="Proteomes" id="UP001565369"/>
    </source>
</evidence>
<keyword evidence="3 5" id="KW-0378">Hydrolase</keyword>
<sequence>MIRFFDREYVLMEPDFLAEPSWLVGPRMIGTVLAMDYRGASAALALSVLEAYDETEGAVHGADTQRLGHGHVYVHPYDRSGMLAMDIVCGPKGRASSLLIREGIPVFGLEAMARRRSTDPAADRRIRTRAKGYEKILAKGPCNVGEAFDIQPALDGAWLFDTPFRVYQPVEPIVDIEVGTRINVGTDAHLPWRWKWRNPPAPARSETAA</sequence>
<dbReference type="RefSeq" id="WP_049801912.1">
    <property type="nucleotide sequence ID" value="NZ_AP021854.1"/>
</dbReference>
<dbReference type="Gene3D" id="3.10.300.10">
    <property type="entry name" value="Methylpurine-DNA glycosylase (MPG)"/>
    <property type="match status" value="1"/>
</dbReference>
<keyword evidence="2" id="KW-0227">DNA damage</keyword>
<comment type="similarity">
    <text evidence="1">Belongs to the DNA glycosylase MPG family.</text>
</comment>
<keyword evidence="5" id="KW-0326">Glycosidase</keyword>
<dbReference type="EMBL" id="JBGBZJ010000003">
    <property type="protein sequence ID" value="MEY9453398.1"/>
    <property type="molecule type" value="Genomic_DNA"/>
</dbReference>
<evidence type="ECO:0000256" key="1">
    <source>
        <dbReference type="ARBA" id="ARBA00009232"/>
    </source>
</evidence>
<proteinExistence type="inferred from homology"/>
<dbReference type="InterPro" id="IPR003180">
    <property type="entry name" value="MPG"/>
</dbReference>
<dbReference type="InterPro" id="IPR036995">
    <property type="entry name" value="MPG_sf"/>
</dbReference>
<name>A0ABV4FP83_9BRAD</name>